<evidence type="ECO:0000313" key="2">
    <source>
        <dbReference type="Proteomes" id="UP000789366"/>
    </source>
</evidence>
<name>A0ACA9Q3Z6_9GLOM</name>
<organism evidence="1 2">
    <name type="scientific">Cetraspora pellucida</name>
    <dbReference type="NCBI Taxonomy" id="1433469"/>
    <lineage>
        <taxon>Eukaryota</taxon>
        <taxon>Fungi</taxon>
        <taxon>Fungi incertae sedis</taxon>
        <taxon>Mucoromycota</taxon>
        <taxon>Glomeromycotina</taxon>
        <taxon>Glomeromycetes</taxon>
        <taxon>Diversisporales</taxon>
        <taxon>Gigasporaceae</taxon>
        <taxon>Cetraspora</taxon>
    </lineage>
</organism>
<accession>A0ACA9Q3Z6</accession>
<sequence length="52" mass="5848">SSEVEEDNNMEEVTFTTVTSKKHKKKNKQRTGNLPLENAESSPTQGLSRTKI</sequence>
<keyword evidence="2" id="KW-1185">Reference proteome</keyword>
<proteinExistence type="predicted"/>
<protein>
    <submittedName>
        <fullName evidence="1">14011_t:CDS:1</fullName>
    </submittedName>
</protein>
<comment type="caution">
    <text evidence="1">The sequence shown here is derived from an EMBL/GenBank/DDBJ whole genome shotgun (WGS) entry which is preliminary data.</text>
</comment>
<dbReference type="Proteomes" id="UP000789366">
    <property type="component" value="Unassembled WGS sequence"/>
</dbReference>
<dbReference type="EMBL" id="CAJVPW010034953">
    <property type="protein sequence ID" value="CAG8734694.1"/>
    <property type="molecule type" value="Genomic_DNA"/>
</dbReference>
<evidence type="ECO:0000313" key="1">
    <source>
        <dbReference type="EMBL" id="CAG8734694.1"/>
    </source>
</evidence>
<feature type="non-terminal residue" evidence="1">
    <location>
        <position position="1"/>
    </location>
</feature>
<reference evidence="1" key="1">
    <citation type="submission" date="2021-06" db="EMBL/GenBank/DDBJ databases">
        <authorList>
            <person name="Kallberg Y."/>
            <person name="Tangrot J."/>
            <person name="Rosling A."/>
        </authorList>
    </citation>
    <scope>NUCLEOTIDE SEQUENCE</scope>
    <source>
        <strain evidence="1">28 12/20/2015</strain>
    </source>
</reference>
<gene>
    <name evidence="1" type="ORF">SPELUC_LOCUS13366</name>
</gene>